<sequence length="108" mass="11860">MAQTMPEIRRIVEAYIRNLVSLGVPVQKVFVFGSYAHGDATDESDIDIAVVSPKFEKMSLWDKAGYLGKAAWGMPLPIDALGYGPTQLKKVRPGTLLAEIVKNGIEIR</sequence>
<dbReference type="EMBL" id="DSOV01000010">
    <property type="protein sequence ID" value="HEN41428.1"/>
    <property type="molecule type" value="Genomic_DNA"/>
</dbReference>
<accession>A0A831XKT3</accession>
<evidence type="ECO:0000313" key="2">
    <source>
        <dbReference type="EMBL" id="HEN41428.1"/>
    </source>
</evidence>
<dbReference type="InterPro" id="IPR002934">
    <property type="entry name" value="Polymerase_NTP_transf_dom"/>
</dbReference>
<dbReference type="Pfam" id="PF01909">
    <property type="entry name" value="NTP_transf_2"/>
    <property type="match status" value="1"/>
</dbReference>
<dbReference type="SUPFAM" id="SSF81301">
    <property type="entry name" value="Nucleotidyltransferase"/>
    <property type="match status" value="1"/>
</dbReference>
<proteinExistence type="predicted"/>
<reference evidence="2" key="1">
    <citation type="journal article" date="2020" name="mSystems">
        <title>Genome- and Community-Level Interaction Insights into Carbon Utilization and Element Cycling Functions of Hydrothermarchaeota in Hydrothermal Sediment.</title>
        <authorList>
            <person name="Zhou Z."/>
            <person name="Liu Y."/>
            <person name="Xu W."/>
            <person name="Pan J."/>
            <person name="Luo Z.H."/>
            <person name="Li M."/>
        </authorList>
    </citation>
    <scope>NUCLEOTIDE SEQUENCE [LARGE SCALE GENOMIC DNA]</scope>
    <source>
        <strain evidence="2">SpSt-349</strain>
    </source>
</reference>
<dbReference type="PANTHER" id="PTHR43449">
    <property type="entry name" value="NUCLEOTIDYLTRANSFERASE"/>
    <property type="match status" value="1"/>
</dbReference>
<dbReference type="InterPro" id="IPR043519">
    <property type="entry name" value="NT_sf"/>
</dbReference>
<evidence type="ECO:0000259" key="1">
    <source>
        <dbReference type="Pfam" id="PF01909"/>
    </source>
</evidence>
<gene>
    <name evidence="2" type="ORF">ENQ87_03490</name>
</gene>
<protein>
    <submittedName>
        <fullName evidence="2">Nucleotidyltransferase domain-containing protein</fullName>
    </submittedName>
</protein>
<dbReference type="CDD" id="cd05403">
    <property type="entry name" value="NT_KNTase_like"/>
    <property type="match status" value="1"/>
</dbReference>
<comment type="caution">
    <text evidence="2">The sequence shown here is derived from an EMBL/GenBank/DDBJ whole genome shotgun (WGS) entry which is preliminary data.</text>
</comment>
<name>A0A831XKT3_GEOME</name>
<keyword evidence="2" id="KW-0808">Transferase</keyword>
<dbReference type="GO" id="GO:0016779">
    <property type="term" value="F:nucleotidyltransferase activity"/>
    <property type="evidence" value="ECO:0007669"/>
    <property type="project" value="InterPro"/>
</dbReference>
<dbReference type="Gene3D" id="3.30.460.10">
    <property type="entry name" value="Beta Polymerase, domain 2"/>
    <property type="match status" value="1"/>
</dbReference>
<dbReference type="AlphaFoldDB" id="A0A831XKT3"/>
<organism evidence="2">
    <name type="scientific">Geobacter metallireducens</name>
    <dbReference type="NCBI Taxonomy" id="28232"/>
    <lineage>
        <taxon>Bacteria</taxon>
        <taxon>Pseudomonadati</taxon>
        <taxon>Thermodesulfobacteriota</taxon>
        <taxon>Desulfuromonadia</taxon>
        <taxon>Geobacterales</taxon>
        <taxon>Geobacteraceae</taxon>
        <taxon>Geobacter</taxon>
    </lineage>
</organism>
<feature type="domain" description="Polymerase nucleotidyl transferase" evidence="1">
    <location>
        <begin position="23"/>
        <end position="92"/>
    </location>
</feature>
<dbReference type="PANTHER" id="PTHR43449:SF1">
    <property type="entry name" value="POLYMERASE BETA NUCLEOTIDYLTRANSFERASE DOMAIN-CONTAINING PROTEIN"/>
    <property type="match status" value="1"/>
</dbReference>